<protein>
    <submittedName>
        <fullName evidence="1">Uncharacterized protein</fullName>
    </submittedName>
</protein>
<evidence type="ECO:0000313" key="1">
    <source>
        <dbReference type="EMBL" id="JAH55408.1"/>
    </source>
</evidence>
<organism evidence="1">
    <name type="scientific">Anguilla anguilla</name>
    <name type="common">European freshwater eel</name>
    <name type="synonym">Muraena anguilla</name>
    <dbReference type="NCBI Taxonomy" id="7936"/>
    <lineage>
        <taxon>Eukaryota</taxon>
        <taxon>Metazoa</taxon>
        <taxon>Chordata</taxon>
        <taxon>Craniata</taxon>
        <taxon>Vertebrata</taxon>
        <taxon>Euteleostomi</taxon>
        <taxon>Actinopterygii</taxon>
        <taxon>Neopterygii</taxon>
        <taxon>Teleostei</taxon>
        <taxon>Anguilliformes</taxon>
        <taxon>Anguillidae</taxon>
        <taxon>Anguilla</taxon>
    </lineage>
</organism>
<reference evidence="1" key="2">
    <citation type="journal article" date="2015" name="Fish Shellfish Immunol.">
        <title>Early steps in the European eel (Anguilla anguilla)-Vibrio vulnificus interaction in the gills: Role of the RtxA13 toxin.</title>
        <authorList>
            <person name="Callol A."/>
            <person name="Pajuelo D."/>
            <person name="Ebbesson L."/>
            <person name="Teles M."/>
            <person name="MacKenzie S."/>
            <person name="Amaro C."/>
        </authorList>
    </citation>
    <scope>NUCLEOTIDE SEQUENCE</scope>
</reference>
<proteinExistence type="predicted"/>
<accession>A0A0E9TRQ1</accession>
<reference evidence="1" key="1">
    <citation type="submission" date="2014-11" db="EMBL/GenBank/DDBJ databases">
        <authorList>
            <person name="Amaro Gonzalez C."/>
        </authorList>
    </citation>
    <scope>NUCLEOTIDE SEQUENCE</scope>
</reference>
<name>A0A0E9TRQ1_ANGAN</name>
<dbReference type="EMBL" id="GBXM01053169">
    <property type="protein sequence ID" value="JAH55408.1"/>
    <property type="molecule type" value="Transcribed_RNA"/>
</dbReference>
<dbReference type="AlphaFoldDB" id="A0A0E9TRQ1"/>
<sequence length="28" mass="3405">MWNPNKVAVTYNNPQRRSIQTPYSVYNY</sequence>